<proteinExistence type="predicted"/>
<sequence length="464" mass="53324">MDWCYVWAVDPHSSHDDCHADPPETLDLISKPIPICHFPLAQRTTVDPVPLFLFHPQLSSSSPHENQPTMASWDALRLDVALGILARLPPSSVHRCRRVCRGWRSLVDHPHFLTLFKERHRRRARMPLFFFRRNFNLDDHVPEEHQRVARMDLQAVDMATCEAHTVARFHDVLLPEEEDEGVFHMDLEDIMYPDSVFQIQASCDGLLLLSHHESLYPCNPTTGQWTILPPLDREQVIVGFYSRDLPTDGQKVYRILPLSHGAPVALDGILRRGLSPAYEAPPVTIKRILHWIPPYFGLDSMLVVFDTLQERFGSIRSPRRTPLLRGFQLMELDGRLALACRSSARTLLEIWVHQNQGKDEWTLRHRIQLPEAATLNNLGYDQLRSPPAYVVSDDLDVLIPCPYSLIHCSSDGDERQRYQRLRHWVMATPHTLDENFTAHSLFLLPLVNHEGEPPFVFTAAFGDN</sequence>
<accession>A0ACD5USB2</accession>
<protein>
    <submittedName>
        <fullName evidence="1">Uncharacterized protein</fullName>
    </submittedName>
</protein>
<reference evidence="1" key="2">
    <citation type="submission" date="2025-09" db="UniProtKB">
        <authorList>
            <consortium name="EnsemblPlants"/>
        </authorList>
    </citation>
    <scope>IDENTIFICATION</scope>
</reference>
<evidence type="ECO:0000313" key="1">
    <source>
        <dbReference type="EnsemblPlants" id="AVESA.00010b.r2.2CG0305010.1.CDS"/>
    </source>
</evidence>
<keyword evidence="2" id="KW-1185">Reference proteome</keyword>
<reference evidence="1" key="1">
    <citation type="submission" date="2021-05" db="EMBL/GenBank/DDBJ databases">
        <authorList>
            <person name="Scholz U."/>
            <person name="Mascher M."/>
            <person name="Fiebig A."/>
        </authorList>
    </citation>
    <scope>NUCLEOTIDE SEQUENCE [LARGE SCALE GENOMIC DNA]</scope>
</reference>
<dbReference type="Proteomes" id="UP001732700">
    <property type="component" value="Chromosome 2C"/>
</dbReference>
<name>A0ACD5USB2_AVESA</name>
<evidence type="ECO:0000313" key="2">
    <source>
        <dbReference type="Proteomes" id="UP001732700"/>
    </source>
</evidence>
<dbReference type="EnsemblPlants" id="AVESA.00010b.r2.2CG0305010.1">
    <property type="protein sequence ID" value="AVESA.00010b.r2.2CG0305010.1.CDS"/>
    <property type="gene ID" value="AVESA.00010b.r2.2CG0305010"/>
</dbReference>
<organism evidence="1 2">
    <name type="scientific">Avena sativa</name>
    <name type="common">Oat</name>
    <dbReference type="NCBI Taxonomy" id="4498"/>
    <lineage>
        <taxon>Eukaryota</taxon>
        <taxon>Viridiplantae</taxon>
        <taxon>Streptophyta</taxon>
        <taxon>Embryophyta</taxon>
        <taxon>Tracheophyta</taxon>
        <taxon>Spermatophyta</taxon>
        <taxon>Magnoliopsida</taxon>
        <taxon>Liliopsida</taxon>
        <taxon>Poales</taxon>
        <taxon>Poaceae</taxon>
        <taxon>BOP clade</taxon>
        <taxon>Pooideae</taxon>
        <taxon>Poodae</taxon>
        <taxon>Poeae</taxon>
        <taxon>Poeae Chloroplast Group 1 (Aveneae type)</taxon>
        <taxon>Aveninae</taxon>
        <taxon>Avena</taxon>
    </lineage>
</organism>